<accession>A0A3A4NIG3</accession>
<protein>
    <submittedName>
        <fullName evidence="2">Nucleotidyltransferase domain-containing protein</fullName>
    </submittedName>
</protein>
<dbReference type="Gene3D" id="3.30.460.10">
    <property type="entry name" value="Beta Polymerase, domain 2"/>
    <property type="match status" value="1"/>
</dbReference>
<dbReference type="AlphaFoldDB" id="A0A3A4NIG3"/>
<reference evidence="2 3" key="1">
    <citation type="journal article" date="2017" name="ISME J.">
        <title>Energy and carbon metabolisms in a deep terrestrial subsurface fluid microbial community.</title>
        <authorList>
            <person name="Momper L."/>
            <person name="Jungbluth S.P."/>
            <person name="Lee M.D."/>
            <person name="Amend J.P."/>
        </authorList>
    </citation>
    <scope>NUCLEOTIDE SEQUENCE [LARGE SCALE GENOMIC DNA]</scope>
    <source>
        <strain evidence="2">SURF_5</strain>
    </source>
</reference>
<gene>
    <name evidence="2" type="ORF">C4520_11395</name>
</gene>
<dbReference type="PANTHER" id="PTHR37030">
    <property type="entry name" value="NUCLEOTIDYLTRANSFERASE"/>
    <property type="match status" value="1"/>
</dbReference>
<dbReference type="InterPro" id="IPR002934">
    <property type="entry name" value="Polymerase_NTP_transf_dom"/>
</dbReference>
<dbReference type="SUPFAM" id="SSF81301">
    <property type="entry name" value="Nucleotidyltransferase"/>
    <property type="match status" value="1"/>
</dbReference>
<evidence type="ECO:0000313" key="2">
    <source>
        <dbReference type="EMBL" id="RJP20563.1"/>
    </source>
</evidence>
<evidence type="ECO:0000259" key="1">
    <source>
        <dbReference type="Pfam" id="PF01909"/>
    </source>
</evidence>
<name>A0A3A4NIG3_ABYX5</name>
<evidence type="ECO:0000313" key="3">
    <source>
        <dbReference type="Proteomes" id="UP000265882"/>
    </source>
</evidence>
<dbReference type="Proteomes" id="UP000265882">
    <property type="component" value="Unassembled WGS sequence"/>
</dbReference>
<dbReference type="CDD" id="cd05403">
    <property type="entry name" value="NT_KNTase_like"/>
    <property type="match status" value="1"/>
</dbReference>
<feature type="domain" description="Polymerase nucleotidyl transferase" evidence="1">
    <location>
        <begin position="19"/>
        <end position="81"/>
    </location>
</feature>
<organism evidence="2 3">
    <name type="scientific">Abyssobacteria bacterium (strain SURF_5)</name>
    <dbReference type="NCBI Taxonomy" id="2093360"/>
    <lineage>
        <taxon>Bacteria</taxon>
        <taxon>Pseudomonadati</taxon>
        <taxon>Candidatus Hydrogenedentota</taxon>
        <taxon>Candidatus Abyssobacteria</taxon>
    </lineage>
</organism>
<sequence length="112" mass="13018">MMEAYDWKITPEKVELAVRKIIEVVRPLKIILFGSYVRGAVTINSDLDILIITDDDVQDPRKESVRIRRALRGISMPMDILVVSRTQWEQLKDQPGMIYREALRKGEVVYES</sequence>
<comment type="caution">
    <text evidence="2">The sequence shown here is derived from an EMBL/GenBank/DDBJ whole genome shotgun (WGS) entry which is preliminary data.</text>
</comment>
<dbReference type="InterPro" id="IPR043519">
    <property type="entry name" value="NT_sf"/>
</dbReference>
<dbReference type="EMBL" id="QZKU01000076">
    <property type="protein sequence ID" value="RJP20563.1"/>
    <property type="molecule type" value="Genomic_DNA"/>
</dbReference>
<dbReference type="GO" id="GO:0016779">
    <property type="term" value="F:nucleotidyltransferase activity"/>
    <property type="evidence" value="ECO:0007669"/>
    <property type="project" value="InterPro"/>
</dbReference>
<keyword evidence="2" id="KW-0808">Transferase</keyword>
<proteinExistence type="predicted"/>
<dbReference type="Pfam" id="PF01909">
    <property type="entry name" value="NTP_transf_2"/>
    <property type="match status" value="1"/>
</dbReference>
<dbReference type="PANTHER" id="PTHR37030:SF1">
    <property type="entry name" value="NUCLEOTIDYLTRANSFERASE"/>
    <property type="match status" value="1"/>
</dbReference>